<gene>
    <name evidence="2" type="ORF">SCLAR_v1c06900</name>
</gene>
<keyword evidence="1" id="KW-0175">Coiled coil</keyword>
<organism evidence="2 3">
    <name type="scientific">Spiroplasma clarkii</name>
    <dbReference type="NCBI Taxonomy" id="2139"/>
    <lineage>
        <taxon>Bacteria</taxon>
        <taxon>Bacillati</taxon>
        <taxon>Mycoplasmatota</taxon>
        <taxon>Mollicutes</taxon>
        <taxon>Entomoplasmatales</taxon>
        <taxon>Spiroplasmataceae</taxon>
        <taxon>Spiroplasma</taxon>
    </lineage>
</organism>
<keyword evidence="3" id="KW-1185">Reference proteome</keyword>
<evidence type="ECO:0000313" key="3">
    <source>
        <dbReference type="Proteomes" id="UP000231179"/>
    </source>
</evidence>
<evidence type="ECO:0000313" key="2">
    <source>
        <dbReference type="EMBL" id="ATX71007.1"/>
    </source>
</evidence>
<dbReference type="RefSeq" id="WP_100254553.1">
    <property type="nucleotide sequence ID" value="NZ_CP024870.1"/>
</dbReference>
<evidence type="ECO:0000256" key="1">
    <source>
        <dbReference type="SAM" id="Coils"/>
    </source>
</evidence>
<protein>
    <submittedName>
        <fullName evidence="2">Uncharacterized protein</fullName>
    </submittedName>
</protein>
<name>A0A2K8KH48_9MOLU</name>
<reference evidence="2 3" key="1">
    <citation type="submission" date="2017-11" db="EMBL/GenBank/DDBJ databases">
        <title>Complete genome sequence of Spiroplasma clarkii CN-5 (DSM 19994).</title>
        <authorList>
            <person name="Tsai Y.-M."/>
            <person name="Chang A."/>
            <person name="Lo W.-S."/>
            <person name="Kuo C.-H."/>
        </authorList>
    </citation>
    <scope>NUCLEOTIDE SEQUENCE [LARGE SCALE GENOMIC DNA]</scope>
    <source>
        <strain evidence="2 3">CN-5</strain>
    </source>
</reference>
<feature type="coiled-coil region" evidence="1">
    <location>
        <begin position="546"/>
        <end position="606"/>
    </location>
</feature>
<dbReference type="AlphaFoldDB" id="A0A2K8KH48"/>
<proteinExistence type="predicted"/>
<sequence>MAKKHGIEVPDFGLSSTIRRRIDELIDLNLSPTTINIFTREFSKIDTKTRDGIGRYIAKLLEIQNDGLEEHLKKAKAKNAGSTSKQEIILKQRKSNLLRIQRAFSTGVVNSQKDVQKNINETSTSLRNSALNVRNLMVTKGIDEPSEQEQQKEKLKELANKKRLIELAIFEEEQKQKLAQRQLTLAKENNDTKTQEIKLQVISDSKNKIKRIKDKVDEYDNISDFPLEILMEPDETVDFEHDEEKLRKYLAEKQNDSIKDLQEQAKKLNQNGLADESLDLDDFFYVEGNYECHYHEHKDLDDVEHQQLHQQEESENIEKILASDTEEDYLKKQMDSILADEPEINQVNTTEAIADVKDNQTIENPFDDLVQPDTKTTAPMQVFKNNIEEYDLDYDQPEADLWTKTSEIWLASDEKIIKENEKELAKLNEKEKELNLYFEKLNSAKKIVKNNLEASLQFDKNLDEKISEQSQKVAELSAVEEKQKIMQEYLEKLKQAKKIAKQNEKEVNELWARKEKKWLQRDEELLDSISEAEVKIEASDDKDLIIKKIKKNSKAKDKKIERIRRERDLFEKELVELKLQQKVEELRKIEIQKLKAIENIENVEKQEKLKGSTTRDLLKEKVVGHIATSSLISKDKANHAVENLKNIANSAEDFENGDFDQIDDYEAVDVKELDKHDKIKGHSSTELLKEKSHGHIAKTTLLAKDKAVHAVDNLKAEAHKLEGDKFKILASSSVSESHYDSETDTQISSYESDELLLTPDMGNDFNVEKFISKKSVHVSKTSDEKDEERKRIDFLERKRKLNIITKDEEEELEKHFVKQKNRNINSKVILKKYSLVIKHK</sequence>
<accession>A0A2K8KH48</accession>
<feature type="coiled-coil region" evidence="1">
    <location>
        <begin position="476"/>
        <end position="510"/>
    </location>
</feature>
<dbReference type="EMBL" id="CP024870">
    <property type="protein sequence ID" value="ATX71007.1"/>
    <property type="molecule type" value="Genomic_DNA"/>
</dbReference>
<dbReference type="Proteomes" id="UP000231179">
    <property type="component" value="Chromosome"/>
</dbReference>
<feature type="coiled-coil region" evidence="1">
    <location>
        <begin position="410"/>
        <end position="447"/>
    </location>
</feature>